<organism evidence="2">
    <name type="scientific">Colletotrichum fructicola (strain Nara gc5)</name>
    <name type="common">Anthracnose fungus</name>
    <name type="synonym">Colletotrichum gloeosporioides (strain Nara gc5)</name>
    <dbReference type="NCBI Taxonomy" id="1213859"/>
    <lineage>
        <taxon>Eukaryota</taxon>
        <taxon>Fungi</taxon>
        <taxon>Dikarya</taxon>
        <taxon>Ascomycota</taxon>
        <taxon>Pezizomycotina</taxon>
        <taxon>Sordariomycetes</taxon>
        <taxon>Hypocreomycetidae</taxon>
        <taxon>Glomerellales</taxon>
        <taxon>Glomerellaceae</taxon>
        <taxon>Colletotrichum</taxon>
        <taxon>Colletotrichum gloeosporioides species complex</taxon>
    </lineage>
</organism>
<feature type="compositionally biased region" description="Basic residues" evidence="1">
    <location>
        <begin position="86"/>
        <end position="108"/>
    </location>
</feature>
<sequence>RRPPPRRRTRRRQLPIRLRLRRSGKPARVVPPARRRTRRPPHRLRDRRLRRLHPGPLHLRHGLRPLQPRRPHGPRDDVLRPDARLRHPRRRRHRLHRHRARLRPRGPL</sequence>
<feature type="compositionally biased region" description="Basic and acidic residues" evidence="1">
    <location>
        <begin position="73"/>
        <end position="85"/>
    </location>
</feature>
<name>L2FKJ2_COLFN</name>
<accession>L2FKJ2</accession>
<proteinExistence type="predicted"/>
<feature type="compositionally biased region" description="Basic residues" evidence="1">
    <location>
        <begin position="33"/>
        <end position="72"/>
    </location>
</feature>
<gene>
    <name evidence="2" type="ORF">CGGC5_1663</name>
</gene>
<dbReference type="HOGENOM" id="CLU_2203175_0_0_1"/>
<evidence type="ECO:0000256" key="1">
    <source>
        <dbReference type="SAM" id="MobiDB-lite"/>
    </source>
</evidence>
<dbReference type="EMBL" id="KB021014">
    <property type="protein sequence ID" value="ELA26904.1"/>
    <property type="molecule type" value="Genomic_DNA"/>
</dbReference>
<feature type="region of interest" description="Disordered" evidence="1">
    <location>
        <begin position="1"/>
        <end position="108"/>
    </location>
</feature>
<reference evidence="2" key="1">
    <citation type="submission" date="2012-08" db="EMBL/GenBank/DDBJ databases">
        <title>Genome analysis of Colletotrichum orbiculare and Colletotrichum fructicola.</title>
        <authorList>
            <person name="Gan P.H.P."/>
            <person name="Ikeda K."/>
            <person name="Irieda H."/>
            <person name="Narusaka M."/>
            <person name="O'Connell R.J."/>
            <person name="Narusaka Y."/>
            <person name="Takano Y."/>
            <person name="Kubo Y."/>
            <person name="Shirasu K."/>
        </authorList>
    </citation>
    <scope>NUCLEOTIDE SEQUENCE</scope>
    <source>
        <strain evidence="2">Nara gc5</strain>
    </source>
</reference>
<evidence type="ECO:0000313" key="2">
    <source>
        <dbReference type="EMBL" id="ELA26904.1"/>
    </source>
</evidence>
<feature type="non-terminal residue" evidence="2">
    <location>
        <position position="1"/>
    </location>
</feature>
<dbReference type="AlphaFoldDB" id="L2FKJ2"/>
<feature type="compositionally biased region" description="Basic residues" evidence="1">
    <location>
        <begin position="1"/>
        <end position="25"/>
    </location>
</feature>
<feature type="non-terminal residue" evidence="2">
    <location>
        <position position="108"/>
    </location>
</feature>
<protein>
    <submittedName>
        <fullName evidence="2">Uncharacterized protein</fullName>
    </submittedName>
</protein>